<dbReference type="CDD" id="cd01647">
    <property type="entry name" value="RT_LTR"/>
    <property type="match status" value="1"/>
</dbReference>
<dbReference type="Pfam" id="PF00665">
    <property type="entry name" value="rve"/>
    <property type="match status" value="1"/>
</dbReference>
<keyword evidence="14" id="KW-1185">Reference proteome</keyword>
<dbReference type="FunFam" id="3.30.70.270:FF:000026">
    <property type="entry name" value="Transposon Ty3-G Gag-Pol polyprotein"/>
    <property type="match status" value="1"/>
</dbReference>
<feature type="domain" description="CCHC-type" evidence="11">
    <location>
        <begin position="239"/>
        <end position="254"/>
    </location>
</feature>
<feature type="region of interest" description="Disordered" evidence="10">
    <location>
        <begin position="178"/>
        <end position="233"/>
    </location>
</feature>
<keyword evidence="7" id="KW-0695">RNA-directed DNA polymerase</keyword>
<dbReference type="InterPro" id="IPR000477">
    <property type="entry name" value="RT_dom"/>
</dbReference>
<evidence type="ECO:0000256" key="4">
    <source>
        <dbReference type="ARBA" id="ARBA00022722"/>
    </source>
</evidence>
<feature type="domain" description="Integrase catalytic" evidence="12">
    <location>
        <begin position="574"/>
        <end position="736"/>
    </location>
</feature>
<dbReference type="Gene3D" id="3.30.420.10">
    <property type="entry name" value="Ribonuclease H-like superfamily/Ribonuclease H"/>
    <property type="match status" value="1"/>
</dbReference>
<accession>A0A4Y2C5Z7</accession>
<keyword evidence="8" id="KW-0863">Zinc-finger</keyword>
<organism evidence="13 14">
    <name type="scientific">Araneus ventricosus</name>
    <name type="common">Orbweaver spider</name>
    <name type="synonym">Epeira ventricosa</name>
    <dbReference type="NCBI Taxonomy" id="182803"/>
    <lineage>
        <taxon>Eukaryota</taxon>
        <taxon>Metazoa</taxon>
        <taxon>Ecdysozoa</taxon>
        <taxon>Arthropoda</taxon>
        <taxon>Chelicerata</taxon>
        <taxon>Arachnida</taxon>
        <taxon>Araneae</taxon>
        <taxon>Araneomorphae</taxon>
        <taxon>Entelegynae</taxon>
        <taxon>Araneoidea</taxon>
        <taxon>Araneidae</taxon>
        <taxon>Araneus</taxon>
    </lineage>
</organism>
<evidence type="ECO:0000313" key="13">
    <source>
        <dbReference type="EMBL" id="GBL99056.1"/>
    </source>
</evidence>
<keyword evidence="6" id="KW-0378">Hydrolase</keyword>
<dbReference type="InterPro" id="IPR054465">
    <property type="entry name" value="Integrase_p58-like_C"/>
</dbReference>
<dbReference type="GO" id="GO:0016787">
    <property type="term" value="F:hydrolase activity"/>
    <property type="evidence" value="ECO:0007669"/>
    <property type="project" value="UniProtKB-KW"/>
</dbReference>
<evidence type="ECO:0000256" key="10">
    <source>
        <dbReference type="SAM" id="MobiDB-lite"/>
    </source>
</evidence>
<evidence type="ECO:0000256" key="2">
    <source>
        <dbReference type="ARBA" id="ARBA00022679"/>
    </source>
</evidence>
<evidence type="ECO:0000256" key="7">
    <source>
        <dbReference type="ARBA" id="ARBA00022918"/>
    </source>
</evidence>
<dbReference type="GO" id="GO:0003676">
    <property type="term" value="F:nucleic acid binding"/>
    <property type="evidence" value="ECO:0007669"/>
    <property type="project" value="InterPro"/>
</dbReference>
<dbReference type="EC" id="2.7.7.49" evidence="1"/>
<dbReference type="Pfam" id="PF00078">
    <property type="entry name" value="RVT_1"/>
    <property type="match status" value="1"/>
</dbReference>
<dbReference type="SUPFAM" id="SSF47353">
    <property type="entry name" value="Retrovirus capsid dimerization domain-like"/>
    <property type="match status" value="1"/>
</dbReference>
<dbReference type="InterPro" id="IPR012337">
    <property type="entry name" value="RNaseH-like_sf"/>
</dbReference>
<dbReference type="Gene3D" id="3.30.70.270">
    <property type="match status" value="2"/>
</dbReference>
<keyword evidence="9" id="KW-0175">Coiled coil</keyword>
<dbReference type="FunFam" id="3.30.70.270:FF:000003">
    <property type="entry name" value="Transposon Ty3-G Gag-Pol polyprotein"/>
    <property type="match status" value="1"/>
</dbReference>
<keyword evidence="2" id="KW-0808">Transferase</keyword>
<keyword evidence="8" id="KW-0862">Zinc</keyword>
<evidence type="ECO:0000256" key="3">
    <source>
        <dbReference type="ARBA" id="ARBA00022695"/>
    </source>
</evidence>
<evidence type="ECO:0000256" key="1">
    <source>
        <dbReference type="ARBA" id="ARBA00012493"/>
    </source>
</evidence>
<dbReference type="GO" id="GO:0003964">
    <property type="term" value="F:RNA-directed DNA polymerase activity"/>
    <property type="evidence" value="ECO:0007669"/>
    <property type="project" value="UniProtKB-KW"/>
</dbReference>
<dbReference type="Pfam" id="PF17917">
    <property type="entry name" value="RT_RNaseH"/>
    <property type="match status" value="1"/>
</dbReference>
<dbReference type="Gene3D" id="3.10.20.370">
    <property type="match status" value="1"/>
</dbReference>
<keyword evidence="4" id="KW-0540">Nuclease</keyword>
<dbReference type="Gene3D" id="3.10.10.10">
    <property type="entry name" value="HIV Type 1 Reverse Transcriptase, subunit A, domain 1"/>
    <property type="match status" value="1"/>
</dbReference>
<evidence type="ECO:0000256" key="5">
    <source>
        <dbReference type="ARBA" id="ARBA00022759"/>
    </source>
</evidence>
<dbReference type="InterPro" id="IPR036397">
    <property type="entry name" value="RNaseH_sf"/>
</dbReference>
<dbReference type="PROSITE" id="PS50158">
    <property type="entry name" value="ZF_CCHC"/>
    <property type="match status" value="1"/>
</dbReference>
<dbReference type="InterPro" id="IPR001878">
    <property type="entry name" value="Znf_CCHC"/>
</dbReference>
<keyword evidence="3" id="KW-0548">Nucleotidyltransferase</keyword>
<dbReference type="CDD" id="cd09274">
    <property type="entry name" value="RNase_HI_RT_Ty3"/>
    <property type="match status" value="1"/>
</dbReference>
<proteinExistence type="predicted"/>
<dbReference type="Pfam" id="PF17921">
    <property type="entry name" value="Integrase_H2C2"/>
    <property type="match status" value="1"/>
</dbReference>
<dbReference type="PANTHER" id="PTHR37984:SF5">
    <property type="entry name" value="PROTEIN NYNRIN-LIKE"/>
    <property type="match status" value="1"/>
</dbReference>
<evidence type="ECO:0000256" key="8">
    <source>
        <dbReference type="PROSITE-ProRule" id="PRU00047"/>
    </source>
</evidence>
<dbReference type="FunFam" id="3.10.20.370:FF:000001">
    <property type="entry name" value="Retrovirus-related Pol polyprotein from transposon 17.6-like protein"/>
    <property type="match status" value="1"/>
</dbReference>
<feature type="coiled-coil region" evidence="9">
    <location>
        <begin position="48"/>
        <end position="80"/>
    </location>
</feature>
<evidence type="ECO:0000259" key="11">
    <source>
        <dbReference type="PROSITE" id="PS50158"/>
    </source>
</evidence>
<dbReference type="Proteomes" id="UP000499080">
    <property type="component" value="Unassembled WGS sequence"/>
</dbReference>
<gene>
    <name evidence="13" type="primary">pol_2177</name>
    <name evidence="13" type="ORF">AVEN_189770_1</name>
</gene>
<dbReference type="SUPFAM" id="SSF53098">
    <property type="entry name" value="Ribonuclease H-like"/>
    <property type="match status" value="1"/>
</dbReference>
<dbReference type="Gene3D" id="1.10.340.70">
    <property type="match status" value="1"/>
</dbReference>
<dbReference type="PANTHER" id="PTHR37984">
    <property type="entry name" value="PROTEIN CBG26694"/>
    <property type="match status" value="1"/>
</dbReference>
<evidence type="ECO:0000313" key="14">
    <source>
        <dbReference type="Proteomes" id="UP000499080"/>
    </source>
</evidence>
<dbReference type="GO" id="GO:0015074">
    <property type="term" value="P:DNA integration"/>
    <property type="evidence" value="ECO:0007669"/>
    <property type="project" value="InterPro"/>
</dbReference>
<comment type="caution">
    <text evidence="13">The sequence shown here is derived from an EMBL/GenBank/DDBJ whole genome shotgun (WGS) entry which is preliminary data.</text>
</comment>
<dbReference type="FunFam" id="1.10.340.70:FF:000001">
    <property type="entry name" value="Retrovirus-related Pol polyprotein from transposon gypsy-like Protein"/>
    <property type="match status" value="1"/>
</dbReference>
<dbReference type="InterPro" id="IPR041373">
    <property type="entry name" value="RT_RNaseH"/>
</dbReference>
<reference evidence="13 14" key="1">
    <citation type="journal article" date="2019" name="Sci. Rep.">
        <title>Orb-weaving spider Araneus ventricosus genome elucidates the spidroin gene catalogue.</title>
        <authorList>
            <person name="Kono N."/>
            <person name="Nakamura H."/>
            <person name="Ohtoshi R."/>
            <person name="Moran D.A.P."/>
            <person name="Shinohara A."/>
            <person name="Yoshida Y."/>
            <person name="Fujiwara M."/>
            <person name="Mori M."/>
            <person name="Tomita M."/>
            <person name="Arakawa K."/>
        </authorList>
    </citation>
    <scope>NUCLEOTIDE SEQUENCE [LARGE SCALE GENOMIC DNA]</scope>
</reference>
<dbReference type="InterPro" id="IPR043502">
    <property type="entry name" value="DNA/RNA_pol_sf"/>
</dbReference>
<evidence type="ECO:0000256" key="9">
    <source>
        <dbReference type="SAM" id="Coils"/>
    </source>
</evidence>
<feature type="compositionally biased region" description="Basic and acidic residues" evidence="10">
    <location>
        <begin position="220"/>
        <end position="232"/>
    </location>
</feature>
<evidence type="ECO:0000259" key="12">
    <source>
        <dbReference type="PROSITE" id="PS50994"/>
    </source>
</evidence>
<keyword evidence="8" id="KW-0479">Metal-binding</keyword>
<dbReference type="SUPFAM" id="SSF56672">
    <property type="entry name" value="DNA/RNA polymerases"/>
    <property type="match status" value="1"/>
</dbReference>
<dbReference type="GO" id="GO:0008270">
    <property type="term" value="F:zinc ion binding"/>
    <property type="evidence" value="ECO:0007669"/>
    <property type="project" value="UniProtKB-KW"/>
</dbReference>
<dbReference type="PROSITE" id="PS50994">
    <property type="entry name" value="INTEGRASE"/>
    <property type="match status" value="1"/>
</dbReference>
<protein>
    <recommendedName>
        <fullName evidence="1">RNA-directed DNA polymerase</fullName>
        <ecNumber evidence="1">2.7.7.49</ecNumber>
    </recommendedName>
</protein>
<evidence type="ECO:0000256" key="6">
    <source>
        <dbReference type="ARBA" id="ARBA00022801"/>
    </source>
</evidence>
<dbReference type="Pfam" id="PF22938">
    <property type="entry name" value="Integrase_p58_C"/>
    <property type="match status" value="1"/>
</dbReference>
<dbReference type="InterPro" id="IPR043128">
    <property type="entry name" value="Rev_trsase/Diguanyl_cyclase"/>
</dbReference>
<dbReference type="GO" id="GO:0004519">
    <property type="term" value="F:endonuclease activity"/>
    <property type="evidence" value="ECO:0007669"/>
    <property type="project" value="UniProtKB-KW"/>
</dbReference>
<dbReference type="OrthoDB" id="6430750at2759"/>
<dbReference type="InterPro" id="IPR050951">
    <property type="entry name" value="Retrovirus_Pol_polyprotein"/>
</dbReference>
<sequence length="1355" mass="155582">MSSLTKYRKSELIALAADLNVELLPNDTVVNILKKIKESPDYDADFALDTIKCIREEKEIEEKRLERQEATRLAEAAQIRFRLSTDAYRVKYMTHQKGVNSLWKDLVFELNSYFNGWLEGAEVDTFEKLKDLMIADQIKRKASPEIKTHFVDKWGQMNDPYVVASNFDQYELARKTLRKPQQNKPFDKPSFKRTNSFQKNGKEGGKNQEGAKSNNWRQRTKSDETRRSEQFERRKKPTCYSCGSLSHLRPSCPELRKPEQINKLSAKGEFHEVFKPYLKVGKIFGQEMEVLRDTGSSVDLISFKNVKESDLTGDYVWARQALTNEHTCLALAEIDLEIDGVRLKTKAAVLDPSVEMKHYLLGNKTQELIDAIKKNPYSPELINLVVTRSQTKAARTEKEAGFLDSTKGRVVEEGSSTIGIDKCEKDGGNNSLNDGEGTEILPPAEVDNNTNLANIKGDEFRGKQINDPSLEGLFDKAGEENSEFQVDKGVLFRIAPDKKEGIRKQLVIPEELREKILKLCHNESGTHVGITKTKDRLLRNFFWPNIIKETENYVRCCDPCQRIGHAGEKKKAPLKLVPIISEIFTKLNCDITGPLPESEKGNKYLFTVMCLASKYPDAIPLKDIKSESIVEALLLTFSRFGFPREVSCDLGSCFTSNLTSTFLEKFGIKVRHSSVHHPESNPIERFHRTVKRLLKVICLENARDWEKNLPAALLALRTVDHDTTGFSPSELVHGRNLRTPERLLFEKWAEPEEEKSLVTEYVFELLNRFQKYKELAMEKASAKQIKRKTWYDKKAISREFKIRDQVLILATHKPNKFAINWVGPGVIDQKLSDTNYIVKRLDKKEKSQIYHINMLKPYYKRAERVNLLLTDKRDQEVEENDLEIDYPETHHTEINLEEIIQASELEGHATEEDLKKLRKVLNQHREVFSNEPGKTDLIEHDIELISDKPIRCKPYRTSPRQNEILRAEIKKMLDLGVIEIGESDYVSPMILVETIGREPRPCIDYRKLNAITKTQYFPLPNIEERVERVAAANFISVLDLTKGYWQLPLTKRAQRYAGFAFGLVSAPFTFSKFMAELLKGCEDFCVPYLDDVAIFSNSLDEHVKHLDVILRKIVNAKLKIKPSKCSLGRKTVKYLGHVVGNGIRSPVEAKIQAIVNFPAPKTKTEIRRLIGMIGYYSRYIKDYAKIVEPLTNALRGKNKREQITWTPECQKAFDTMKGKLVERPVLHAPDYSKPFIIQVDSSNTGTGVVLCQRDEKGEEHPILYLSRKFIKAELNYCTTEKECLGIIYAIKKLHHYLDGQPFKIETDHNPLVWLKSNVGNNQRLMRWSLALQPFNYTIIHRPGKSIKHVDALSRV</sequence>
<dbReference type="InterPro" id="IPR041588">
    <property type="entry name" value="Integrase_H2C2"/>
</dbReference>
<dbReference type="GO" id="GO:0042575">
    <property type="term" value="C:DNA polymerase complex"/>
    <property type="evidence" value="ECO:0007669"/>
    <property type="project" value="UniProtKB-ARBA"/>
</dbReference>
<keyword evidence="5" id="KW-0255">Endonuclease</keyword>
<dbReference type="EMBL" id="BGPR01085348">
    <property type="protein sequence ID" value="GBL99056.1"/>
    <property type="molecule type" value="Genomic_DNA"/>
</dbReference>
<name>A0A4Y2C5Z7_ARAVE</name>
<dbReference type="FunFam" id="3.30.420.10:FF:000032">
    <property type="entry name" value="Retrovirus-related Pol polyprotein from transposon 297-like Protein"/>
    <property type="match status" value="1"/>
</dbReference>
<dbReference type="InterPro" id="IPR001584">
    <property type="entry name" value="Integrase_cat-core"/>
</dbReference>